<dbReference type="OrthoDB" id="2916406at2759"/>
<dbReference type="STRING" id="47427.A0A2H3DQB7"/>
<keyword evidence="3" id="KW-1185">Reference proteome</keyword>
<dbReference type="InParanoid" id="A0A2H3DQB7"/>
<accession>A0A2H3DQB7</accession>
<name>A0A2H3DQB7_ARMGA</name>
<feature type="region of interest" description="Disordered" evidence="1">
    <location>
        <begin position="326"/>
        <end position="358"/>
    </location>
</feature>
<evidence type="ECO:0000313" key="2">
    <source>
        <dbReference type="EMBL" id="PBK90453.1"/>
    </source>
</evidence>
<gene>
    <name evidence="2" type="ORF">ARMGADRAFT_1032477</name>
</gene>
<organism evidence="2 3">
    <name type="scientific">Armillaria gallica</name>
    <name type="common">Bulbous honey fungus</name>
    <name type="synonym">Armillaria bulbosa</name>
    <dbReference type="NCBI Taxonomy" id="47427"/>
    <lineage>
        <taxon>Eukaryota</taxon>
        <taxon>Fungi</taxon>
        <taxon>Dikarya</taxon>
        <taxon>Basidiomycota</taxon>
        <taxon>Agaricomycotina</taxon>
        <taxon>Agaricomycetes</taxon>
        <taxon>Agaricomycetidae</taxon>
        <taxon>Agaricales</taxon>
        <taxon>Marasmiineae</taxon>
        <taxon>Physalacriaceae</taxon>
        <taxon>Armillaria</taxon>
    </lineage>
</organism>
<dbReference type="Proteomes" id="UP000217790">
    <property type="component" value="Unassembled WGS sequence"/>
</dbReference>
<evidence type="ECO:0000256" key="1">
    <source>
        <dbReference type="SAM" id="MobiDB-lite"/>
    </source>
</evidence>
<sequence length="387" mass="44302">MPSKRQWPFIVSRKTVTRPILTCIYSVQQGHHWVEIPTLDNGNEWDPIPNPMKTTNHILLRENETIKAIVGDKYCWHRSIVIMRAGKGEKKWVMNMWGHWDAVLADYALDQFVKHIQQRKWFSFLKHLVFYNRSERVRLESNPLSEDDDHDHEATMMMVLCSLLVPTFSSLHDAEDWLNNWNTLGSPAHHNEMKAPSTGKLLIASASHHLMASVFINLPFVMMSEGKRIFICDHAMLDVQHRAQQLIFAWNIKSVMPCLRLCLWNYDTAMIEDSEESGFWFSYTGRQNEINLGTQLHDPLPRCCRLSTQAIWLGCQLDFPREGTNPTKKLNGMQRSGDETREGCGGGTSEDGYGDDGAQEGWRARGGFGEAQGLLAWTVWVSGRAGE</sequence>
<dbReference type="EMBL" id="KZ293665">
    <property type="protein sequence ID" value="PBK90453.1"/>
    <property type="molecule type" value="Genomic_DNA"/>
</dbReference>
<evidence type="ECO:0000313" key="3">
    <source>
        <dbReference type="Proteomes" id="UP000217790"/>
    </source>
</evidence>
<proteinExistence type="predicted"/>
<dbReference type="AlphaFoldDB" id="A0A2H3DQB7"/>
<protein>
    <submittedName>
        <fullName evidence="2">Uncharacterized protein</fullName>
    </submittedName>
</protein>
<reference evidence="3" key="1">
    <citation type="journal article" date="2017" name="Nat. Ecol. Evol.">
        <title>Genome expansion and lineage-specific genetic innovations in the forest pathogenic fungi Armillaria.</title>
        <authorList>
            <person name="Sipos G."/>
            <person name="Prasanna A.N."/>
            <person name="Walter M.C."/>
            <person name="O'Connor E."/>
            <person name="Balint B."/>
            <person name="Krizsan K."/>
            <person name="Kiss B."/>
            <person name="Hess J."/>
            <person name="Varga T."/>
            <person name="Slot J."/>
            <person name="Riley R."/>
            <person name="Boka B."/>
            <person name="Rigling D."/>
            <person name="Barry K."/>
            <person name="Lee J."/>
            <person name="Mihaltcheva S."/>
            <person name="LaButti K."/>
            <person name="Lipzen A."/>
            <person name="Waldron R."/>
            <person name="Moloney N.M."/>
            <person name="Sperisen C."/>
            <person name="Kredics L."/>
            <person name="Vagvoelgyi C."/>
            <person name="Patrignani A."/>
            <person name="Fitzpatrick D."/>
            <person name="Nagy I."/>
            <person name="Doyle S."/>
            <person name="Anderson J.B."/>
            <person name="Grigoriev I.V."/>
            <person name="Gueldener U."/>
            <person name="Muensterkoetter M."/>
            <person name="Nagy L.G."/>
        </authorList>
    </citation>
    <scope>NUCLEOTIDE SEQUENCE [LARGE SCALE GENOMIC DNA]</scope>
    <source>
        <strain evidence="3">Ar21-2</strain>
    </source>
</reference>